<dbReference type="InterPro" id="IPR025582">
    <property type="entry name" value="YARHG_dom"/>
</dbReference>
<dbReference type="Pfam" id="PF13308">
    <property type="entry name" value="YARHG"/>
    <property type="match status" value="1"/>
</dbReference>
<dbReference type="SMART" id="SM01324">
    <property type="entry name" value="YARHG"/>
    <property type="match status" value="1"/>
</dbReference>
<gene>
    <name evidence="2" type="ORF">VB695_21980</name>
</gene>
<dbReference type="Gene3D" id="1.20.58.1690">
    <property type="match status" value="1"/>
</dbReference>
<comment type="caution">
    <text evidence="2">The sequence shown here is derived from an EMBL/GenBank/DDBJ whole genome shotgun (WGS) entry which is preliminary data.</text>
</comment>
<feature type="non-terminal residue" evidence="2">
    <location>
        <position position="1"/>
    </location>
</feature>
<evidence type="ECO:0000313" key="2">
    <source>
        <dbReference type="EMBL" id="MEA5610696.1"/>
    </source>
</evidence>
<evidence type="ECO:0000313" key="3">
    <source>
        <dbReference type="Proteomes" id="UP001303285"/>
    </source>
</evidence>
<sequence length="147" mass="16833">GLIGASILIGFAMNRPPQLVQPVTQSTGTLKPPEINQDQVLNITQPVNSSSATTVPYLWLSERAVIDADLDGKDGLELDIMRNSIYARHGRRFNTPGLQKYFNAQSWYNPVYSPKAFPIKLLSQLEQRNARYISKYQDRYQRRYFPK</sequence>
<accession>A0ABU5UWL9</accession>
<reference evidence="2 3" key="1">
    <citation type="submission" date="2023-12" db="EMBL/GenBank/DDBJ databases">
        <title>Baltic Sea Cyanobacteria.</title>
        <authorList>
            <person name="Delbaje E."/>
            <person name="Fewer D.P."/>
            <person name="Shishido T.K."/>
        </authorList>
    </citation>
    <scope>NUCLEOTIDE SEQUENCE [LARGE SCALE GENOMIC DNA]</scope>
    <source>
        <strain evidence="2 3">UHCC 0060</strain>
    </source>
</reference>
<evidence type="ECO:0000259" key="1">
    <source>
        <dbReference type="SMART" id="SM01324"/>
    </source>
</evidence>
<name>A0ABU5UWL9_NODSP</name>
<organism evidence="2 3">
    <name type="scientific">Nodularia spumigena UHCC 0060</name>
    <dbReference type="NCBI Taxonomy" id="3110300"/>
    <lineage>
        <taxon>Bacteria</taxon>
        <taxon>Bacillati</taxon>
        <taxon>Cyanobacteriota</taxon>
        <taxon>Cyanophyceae</taxon>
        <taxon>Nostocales</taxon>
        <taxon>Nodulariaceae</taxon>
        <taxon>Nodularia</taxon>
    </lineage>
</organism>
<dbReference type="InterPro" id="IPR038434">
    <property type="entry name" value="YARHG_sf"/>
</dbReference>
<proteinExistence type="predicted"/>
<feature type="domain" description="YARHG" evidence="1">
    <location>
        <begin position="53"/>
        <end position="138"/>
    </location>
</feature>
<keyword evidence="3" id="KW-1185">Reference proteome</keyword>
<protein>
    <submittedName>
        <fullName evidence="2">YARHG domain-containing protein</fullName>
    </submittedName>
</protein>
<dbReference type="EMBL" id="JAYGHK010000147">
    <property type="protein sequence ID" value="MEA5610696.1"/>
    <property type="molecule type" value="Genomic_DNA"/>
</dbReference>
<dbReference type="Proteomes" id="UP001303285">
    <property type="component" value="Unassembled WGS sequence"/>
</dbReference>
<dbReference type="RefSeq" id="WP_323245947.1">
    <property type="nucleotide sequence ID" value="NZ_JAYGHK010000147.1"/>
</dbReference>